<keyword evidence="2" id="KW-1185">Reference proteome</keyword>
<proteinExistence type="predicted"/>
<name>A0A917ANB3_9BACI</name>
<protein>
    <submittedName>
        <fullName evidence="1">Uncharacterized protein</fullName>
    </submittedName>
</protein>
<dbReference type="AlphaFoldDB" id="A0A917ANB3"/>
<organism evidence="1 2">
    <name type="scientific">Priestia taiwanensis</name>
    <dbReference type="NCBI Taxonomy" id="1347902"/>
    <lineage>
        <taxon>Bacteria</taxon>
        <taxon>Bacillati</taxon>
        <taxon>Bacillota</taxon>
        <taxon>Bacilli</taxon>
        <taxon>Bacillales</taxon>
        <taxon>Bacillaceae</taxon>
        <taxon>Priestia</taxon>
    </lineage>
</organism>
<comment type="caution">
    <text evidence="1">The sequence shown here is derived from an EMBL/GenBank/DDBJ whole genome shotgun (WGS) entry which is preliminary data.</text>
</comment>
<reference evidence="1" key="1">
    <citation type="journal article" date="2014" name="Int. J. Syst. Evol. Microbiol.">
        <title>Complete genome sequence of Corynebacterium casei LMG S-19264T (=DSM 44701T), isolated from a smear-ripened cheese.</title>
        <authorList>
            <consortium name="US DOE Joint Genome Institute (JGI-PGF)"/>
            <person name="Walter F."/>
            <person name="Albersmeier A."/>
            <person name="Kalinowski J."/>
            <person name="Ruckert C."/>
        </authorList>
    </citation>
    <scope>NUCLEOTIDE SEQUENCE</scope>
    <source>
        <strain evidence="1">CGMCC 1.12698</strain>
    </source>
</reference>
<sequence>MIEIHFKDWAKNRPKKHYNHLHGLRIFELLLSEKIRKLGIDLG</sequence>
<evidence type="ECO:0000313" key="2">
    <source>
        <dbReference type="Proteomes" id="UP000605259"/>
    </source>
</evidence>
<accession>A0A917ANB3</accession>
<gene>
    <name evidence="1" type="ORF">GCM10007140_10350</name>
</gene>
<dbReference type="Proteomes" id="UP000605259">
    <property type="component" value="Unassembled WGS sequence"/>
</dbReference>
<dbReference type="EMBL" id="BMFK01000001">
    <property type="protein sequence ID" value="GGE62027.1"/>
    <property type="molecule type" value="Genomic_DNA"/>
</dbReference>
<dbReference type="RefSeq" id="WP_268235130.1">
    <property type="nucleotide sequence ID" value="NZ_BMFK01000001.1"/>
</dbReference>
<reference evidence="1" key="2">
    <citation type="submission" date="2020-09" db="EMBL/GenBank/DDBJ databases">
        <authorList>
            <person name="Sun Q."/>
            <person name="Zhou Y."/>
        </authorList>
    </citation>
    <scope>NUCLEOTIDE SEQUENCE</scope>
    <source>
        <strain evidence="1">CGMCC 1.12698</strain>
    </source>
</reference>
<evidence type="ECO:0000313" key="1">
    <source>
        <dbReference type="EMBL" id="GGE62027.1"/>
    </source>
</evidence>